<organism evidence="1 2">
    <name type="scientific">Fusarium decemcellulare</name>
    <dbReference type="NCBI Taxonomy" id="57161"/>
    <lineage>
        <taxon>Eukaryota</taxon>
        <taxon>Fungi</taxon>
        <taxon>Dikarya</taxon>
        <taxon>Ascomycota</taxon>
        <taxon>Pezizomycotina</taxon>
        <taxon>Sordariomycetes</taxon>
        <taxon>Hypocreomycetidae</taxon>
        <taxon>Hypocreales</taxon>
        <taxon>Nectriaceae</taxon>
        <taxon>Fusarium</taxon>
        <taxon>Fusarium decemcellulare species complex</taxon>
    </lineage>
</organism>
<evidence type="ECO:0000313" key="1">
    <source>
        <dbReference type="EMBL" id="KAJ3547505.1"/>
    </source>
</evidence>
<name>A0ACC1SVQ4_9HYPO</name>
<accession>A0ACC1SVQ4</accession>
<sequence>MPGTTPVSGPLEPITVFSAAREISRDARSSRNTADPPTCTSRVDMFHLTRGLGKSQREIEIWAVIKRAVQEGDLPKLHDAFGQWNKLASETPESFHSERDNNGRLYQARQLFWMLRARQILWDAVKAGHASMVGYVLHEIDEKNWAIDYHTVQIAVEEQNWAIVKIFLHHGWDINNPSYNVRYGGSILAVLVDREECVRGLLELGADPRGAGRGGSSCLTFRAGERAPVSVFRMLREYGIDFKQSNALHAAALSNSTEVVAYLLDEAGVPINQVWLPDEEPPGSWLDQRGGTPLHYASRTYSPAHNIKFLLARGADRTMRNANSDLPIDLARREEVITALEAEDELLRLCKWSPSGLLAVVIGNQYPANGYKSCGWDDAASSIMKKRCKYCVNLTIEVLVDLAKQEFEGAWFPRKAYYEHHPSFGDLEAAALTGCDLCQLILDCFKGSVAGPEEDYVWPEAWKDEPPPDAITMYAKAKQLQQSKVKLSINVQNAYVDMPLEEVKLFDIILVHLGPVQKVEESDDGDDWESSASVLSDSFGVFPDLKLLLTVDRGQTNQVGKYTIGRTELDEDLGSDSNHAMARNWFLECEGSHPDCWPNEAPVMPTRVVDIGTGHKNSSYDELRLVHTDGMREKYAALSHCWGGIIEPVLEADTLIFFQDSIPYSSLAANFRDAITITRNLGIRYIWIDSLCIIQDSRSDWEEESKRIGSIYRDAAVTICAAASKGSKEGMLKKRPPIPGPKTVKLKIFSDPTNDATINVSKRDELSDETLWHLSWSSAFSPLSTRAWTLQEAALSPKALSYGVHGIYWQCPREFGASNGLTSGINLFPIRPTTINSILHSRTRLPSATGTSDRSTLLDDYYAIISSYSARKLTVASDKLPAISAISMALSESLTFGYAPRVPVYRAPSWSWAATDTPVLFPLHSEREEWGSSGWNMEILHYSVTPKSSTYSFGEVEDGRLVVCGLTMRLVRSRQVVSKKTLQPSRIGDCQYDEPLYEDGNGTAYTSITQPTGSMGMMLTFDEMLEDYDEPGGELNVDEALYCEKEYKAVLIRLKDYPEVRKKEGQGILITQRPDSEEYERAGYLTDIAISYEWLESWQRETLTLV</sequence>
<proteinExistence type="predicted"/>
<evidence type="ECO:0000313" key="2">
    <source>
        <dbReference type="Proteomes" id="UP001148629"/>
    </source>
</evidence>
<dbReference type="Proteomes" id="UP001148629">
    <property type="component" value="Unassembled WGS sequence"/>
</dbReference>
<reference evidence="1" key="1">
    <citation type="submission" date="2022-08" db="EMBL/GenBank/DDBJ databases">
        <title>Genome Sequence of Fusarium decemcellulare.</title>
        <authorList>
            <person name="Buettner E."/>
        </authorList>
    </citation>
    <scope>NUCLEOTIDE SEQUENCE</scope>
    <source>
        <strain evidence="1">Babe19</strain>
    </source>
</reference>
<dbReference type="EMBL" id="JANRMS010000077">
    <property type="protein sequence ID" value="KAJ3547505.1"/>
    <property type="molecule type" value="Genomic_DNA"/>
</dbReference>
<gene>
    <name evidence="1" type="ORF">NM208_g1487</name>
</gene>
<comment type="caution">
    <text evidence="1">The sequence shown here is derived from an EMBL/GenBank/DDBJ whole genome shotgun (WGS) entry which is preliminary data.</text>
</comment>
<protein>
    <submittedName>
        <fullName evidence="1">Uncharacterized protein</fullName>
    </submittedName>
</protein>
<keyword evidence="2" id="KW-1185">Reference proteome</keyword>